<dbReference type="RefSeq" id="WP_354598330.1">
    <property type="nucleotide sequence ID" value="NZ_CP136798.1"/>
</dbReference>
<dbReference type="InterPro" id="IPR028082">
    <property type="entry name" value="Peripla_BP_I"/>
</dbReference>
<comment type="similarity">
    <text evidence="1">Belongs to the leucine-binding protein family.</text>
</comment>
<evidence type="ECO:0000256" key="7">
    <source>
        <dbReference type="PROSITE-ProRule" id="PRU10141"/>
    </source>
</evidence>
<dbReference type="SMART" id="SM00220">
    <property type="entry name" value="S_TKc"/>
    <property type="match status" value="1"/>
</dbReference>
<sequence length="816" mass="82609">MRPLTSEDPRTVGPYRTLVRLGAGGMGVVYLARSAGGALAAVKVIRAEHAADPGFRARFRREAETAARITGPWVVPVLGADTEAREPWLATAFVPGPSLAQVVAAGGPLPTVTVRALGSRLAEALVAVHEAGLIHRDVKPGNVLLALDGPRLIDFGIARHEGATALTATGAVVGTPGYLAPEQASAGPLGPPCDVFSLGCVLVHAATGRGPFGEGGGAGALFRTVHEEPDLTGIPPGLAPLIAACLAKDPAARPTARRVRDALAVGGEAAPGSGGEAAPDPAGRAAPDPAGRVMPDPARRGMPDPDRPEPSAPSASRDPRESLRAASDPGESLRAASDPGESSDPGVSPRTASVLTPWQAPAGLPALIAERSAAALALPDPEPLPTTPTPAGDETAGHEDTGRNSGPARRRVLTAGAAGAVLLVGGSAAVWNALRGRDTGAGGPPSGSGESPTYTIGLHADLGGPGRATGLAHQRGAQLAVADHNSRKDKAFRLALRTEDDRGDPAAALRVAERLATDPAVIAVLGPTGAVLREELVQRYGAARLANVVVAAGSSTVESGTGLHHCVTRPLDDMLTPGLISHLARTTPAGRILLVEDAADPGLAGEVGRAFREAAPTGATVFEHPLVRGDAGFGAVARKAVTGRADAVVLGGGDASRAARLATALTGEGFTGARVAVGPALGPAFLDGAGAAADGWVFAEAYADPAALPAARAFTAAHRKRFGTPPATWAAEAYDAVGLIARAAGATSASGEVRSGIGGRIVRTEHRGIVRTLAFTASTRRMRMADGIFLYRIENGRPRFLGPYEEVREASDGSGR</sequence>
<dbReference type="Pfam" id="PF13458">
    <property type="entry name" value="Peripla_BP_6"/>
    <property type="match status" value="1"/>
</dbReference>
<keyword evidence="3" id="KW-0732">Signal</keyword>
<evidence type="ECO:0000256" key="1">
    <source>
        <dbReference type="ARBA" id="ARBA00010062"/>
    </source>
</evidence>
<evidence type="ECO:0000256" key="6">
    <source>
        <dbReference type="ARBA" id="ARBA00022840"/>
    </source>
</evidence>
<keyword evidence="6 7" id="KW-0067">ATP-binding</keyword>
<evidence type="ECO:0000256" key="3">
    <source>
        <dbReference type="ARBA" id="ARBA00022729"/>
    </source>
</evidence>
<protein>
    <submittedName>
        <fullName evidence="10">ABC transporter substrate-binding protein</fullName>
    </submittedName>
</protein>
<evidence type="ECO:0000256" key="8">
    <source>
        <dbReference type="SAM" id="MobiDB-lite"/>
    </source>
</evidence>
<evidence type="ECO:0000256" key="4">
    <source>
        <dbReference type="ARBA" id="ARBA00022741"/>
    </source>
</evidence>
<feature type="compositionally biased region" description="Basic and acidic residues" evidence="8">
    <location>
        <begin position="297"/>
        <end position="309"/>
    </location>
</feature>
<dbReference type="InterPro" id="IPR008271">
    <property type="entry name" value="Ser/Thr_kinase_AS"/>
</dbReference>
<dbReference type="InterPro" id="IPR011009">
    <property type="entry name" value="Kinase-like_dom_sf"/>
</dbReference>
<dbReference type="Gene3D" id="1.10.510.10">
    <property type="entry name" value="Transferase(Phosphotransferase) domain 1"/>
    <property type="match status" value="1"/>
</dbReference>
<evidence type="ECO:0000313" key="10">
    <source>
        <dbReference type="EMBL" id="XCN17646.1"/>
    </source>
</evidence>
<evidence type="ECO:0000259" key="9">
    <source>
        <dbReference type="PROSITE" id="PS50011"/>
    </source>
</evidence>
<dbReference type="SUPFAM" id="SSF56112">
    <property type="entry name" value="Protein kinase-like (PK-like)"/>
    <property type="match status" value="1"/>
</dbReference>
<keyword evidence="2" id="KW-0808">Transferase</keyword>
<dbReference type="PROSITE" id="PS00107">
    <property type="entry name" value="PROTEIN_KINASE_ATP"/>
    <property type="match status" value="1"/>
</dbReference>
<dbReference type="GO" id="GO:0004674">
    <property type="term" value="F:protein serine/threonine kinase activity"/>
    <property type="evidence" value="ECO:0007669"/>
    <property type="project" value="TreeGrafter"/>
</dbReference>
<dbReference type="InterPro" id="IPR000719">
    <property type="entry name" value="Prot_kinase_dom"/>
</dbReference>
<dbReference type="InterPro" id="IPR028081">
    <property type="entry name" value="Leu-bd"/>
</dbReference>
<dbReference type="PROSITE" id="PS00108">
    <property type="entry name" value="PROTEIN_KINASE_ST"/>
    <property type="match status" value="1"/>
</dbReference>
<feature type="domain" description="Protein kinase" evidence="9">
    <location>
        <begin position="15"/>
        <end position="265"/>
    </location>
</feature>
<keyword evidence="4 7" id="KW-0547">Nucleotide-binding</keyword>
<accession>A0AAU8KRC4</accession>
<reference evidence="10" key="1">
    <citation type="submission" date="2023-10" db="EMBL/GenBank/DDBJ databases">
        <title>Complete genome sequence of Streptomyces sp. JL1001.</title>
        <authorList>
            <person name="Jiang L."/>
        </authorList>
    </citation>
    <scope>NUCLEOTIDE SEQUENCE</scope>
    <source>
        <strain evidence="10">JL1001</strain>
    </source>
</reference>
<dbReference type="EMBL" id="CP136798">
    <property type="protein sequence ID" value="XCN17646.1"/>
    <property type="molecule type" value="Genomic_DNA"/>
</dbReference>
<proteinExistence type="inferred from homology"/>
<dbReference type="PROSITE" id="PS50011">
    <property type="entry name" value="PROTEIN_KINASE_DOM"/>
    <property type="match status" value="1"/>
</dbReference>
<organism evidence="10">
    <name type="scientific">Streptomyces sp. JL1001</name>
    <dbReference type="NCBI Taxonomy" id="3078227"/>
    <lineage>
        <taxon>Bacteria</taxon>
        <taxon>Bacillati</taxon>
        <taxon>Actinomycetota</taxon>
        <taxon>Actinomycetes</taxon>
        <taxon>Kitasatosporales</taxon>
        <taxon>Streptomycetaceae</taxon>
        <taxon>Streptomyces</taxon>
    </lineage>
</organism>
<gene>
    <name evidence="10" type="ORF">R1Y80_30215</name>
</gene>
<feature type="compositionally biased region" description="Low complexity" evidence="8">
    <location>
        <begin position="266"/>
        <end position="292"/>
    </location>
</feature>
<evidence type="ECO:0000256" key="2">
    <source>
        <dbReference type="ARBA" id="ARBA00022679"/>
    </source>
</evidence>
<name>A0AAU8KRC4_9ACTN</name>
<dbReference type="SUPFAM" id="SSF53822">
    <property type="entry name" value="Periplasmic binding protein-like I"/>
    <property type="match status" value="1"/>
</dbReference>
<dbReference type="Pfam" id="PF00069">
    <property type="entry name" value="Pkinase"/>
    <property type="match status" value="1"/>
</dbReference>
<feature type="region of interest" description="Disordered" evidence="8">
    <location>
        <begin position="378"/>
        <end position="407"/>
    </location>
</feature>
<feature type="region of interest" description="Disordered" evidence="8">
    <location>
        <begin position="266"/>
        <end position="353"/>
    </location>
</feature>
<dbReference type="AlphaFoldDB" id="A0AAU8KRC4"/>
<dbReference type="PANTHER" id="PTHR43289">
    <property type="entry name" value="MITOGEN-ACTIVATED PROTEIN KINASE KINASE KINASE 20-RELATED"/>
    <property type="match status" value="1"/>
</dbReference>
<dbReference type="CDD" id="cd14014">
    <property type="entry name" value="STKc_PknB_like"/>
    <property type="match status" value="1"/>
</dbReference>
<dbReference type="Gene3D" id="3.30.200.20">
    <property type="entry name" value="Phosphorylase Kinase, domain 1"/>
    <property type="match status" value="1"/>
</dbReference>
<dbReference type="Gene3D" id="3.40.50.2300">
    <property type="match status" value="2"/>
</dbReference>
<evidence type="ECO:0000256" key="5">
    <source>
        <dbReference type="ARBA" id="ARBA00022777"/>
    </source>
</evidence>
<keyword evidence="5" id="KW-0418">Kinase</keyword>
<dbReference type="InterPro" id="IPR017441">
    <property type="entry name" value="Protein_kinase_ATP_BS"/>
</dbReference>
<dbReference type="GO" id="GO:0005524">
    <property type="term" value="F:ATP binding"/>
    <property type="evidence" value="ECO:0007669"/>
    <property type="project" value="UniProtKB-UniRule"/>
</dbReference>
<dbReference type="PANTHER" id="PTHR43289:SF34">
    <property type="entry name" value="SERINE_THREONINE-PROTEIN KINASE YBDM-RELATED"/>
    <property type="match status" value="1"/>
</dbReference>
<feature type="binding site" evidence="7">
    <location>
        <position position="43"/>
    </location>
    <ligand>
        <name>ATP</name>
        <dbReference type="ChEBI" id="CHEBI:30616"/>
    </ligand>
</feature>